<feature type="compositionally biased region" description="Pro residues" evidence="1">
    <location>
        <begin position="2003"/>
        <end position="2015"/>
    </location>
</feature>
<dbReference type="OrthoDB" id="6252375at2759"/>
<reference evidence="4" key="3">
    <citation type="submission" date="2020-10" db="UniProtKB">
        <authorList>
            <consortium name="WormBaseParasite"/>
        </authorList>
    </citation>
    <scope>IDENTIFICATION</scope>
</reference>
<feature type="region of interest" description="Disordered" evidence="1">
    <location>
        <begin position="2057"/>
        <end position="2125"/>
    </location>
</feature>
<evidence type="ECO:0000313" key="4">
    <source>
        <dbReference type="WBParaSite" id="EgrG_000916800"/>
    </source>
</evidence>
<sequence>MLQYVKLAPNNMIIIVANKLGPIEAELYVTTSSGLAKCKVSKLNLSASNDSQNDENQVLFLSAENSWDSQQNADLQQVPNSITLAGQQRSGLCSLTLSSTAPQTLKGFVSGIISLENVSASNSAVPKNSSSNFLLRQFSFEPTVFLVPFELHFDTSSNLFNVQEEVLDFGSTIHSDPPRQLHLTAFNQMSVPSALSINAVSGKKYLDISYDPVVFPDGSNYGKEIATITFDPAVVDRFGDFSGNVEVETDGQPPIVIPYTASVLRGSLRFSHKQLSFYCGYPGQFVEKMVSLTNTFDYPLEIWGYQLPEAYADLFEIGGLAEAEYLPPTASANVSIIFRGFKQEKVFECKITSFNLTFYTNASSFHIPFTLYDAKLKILSPSAETSDDALTFDIFDVGSQYTRSLYISNPNPIAVVIQRLLVDSPAGSLCVSLAQLRQHSGLFCHHHGHHHQGSEVEVILMSGRNCNSEPLTLQPSSWMHFSIIFNQEQVDSATEWVLTVESKLVSISKLLRFRVPAKVLTMEPSVLDLGSVFPGKPLSQDILVPSSLARPEEVTSLEFHSIHGMPSFRVDLSHVAGVTWVNLEPNRTTLMGVLSYNAWLGCREILAASTTSGFENDDASARVCYAGFEVGSAKGSDGAVHPRPSITRFLEGLKSAFPFNFFRLSNSQSSQSSMGSSRFSSPLQLAWAMDEDGMPIFSSEFISGLVLSRRIALFNPGSLSVWIMRVGFKQPGSAGYTSALGQCDPHLYGFSVALCDSDVMATSTRSRHKTADGALREFELKPGEQRWLEVLYSPDFLHAEVNVELCLFASLLAPSTGRPVWLSKRMMELEPVIGDFRSSSSSLSSFSTFSSSVACNANSVNECSVFQLDSIKLSAKISSPLTRLCHSSLIRPPFEDNLCVDVLAARHLQSPNSYLFSSMIALCSPFPRKDSCCVLFHHTRLEVDEAFRTLTEWSFTELTAETDEGLPNHGVTSTPSSGIAFFPGLRFSASLFTQLRNAWRSLTRRIHVATVGVAPFIAEPTEECKVIGRVAIHSIDKEPSFVGRLVANLIWPRILSERVTYEKANAKSTPSSSPCHLNFQFGSTEGLAQLWIQNLVTEVVTCRLTLINPTEKPLIIQPILLDDLLPLNMNYTEMVEQMPSLTAELFSAAHVPQHLAKFPRHPSQRTGRFTSYRDTAKFDDDSLASLRSVLHYHSLQNVVLPTCCPVYVLPPKGGEVTYLITFTPGAFHNESIGYNHHPKFDNSLLLLRNNLTALETVLLQTVTRTAVVGVRSGLLPIDSSSHTTEGSERSFTTFPTATGLAFDAAVSFNPLLVNPACESTPLAGIVDVARYDLRSESGNALCPVAAASERNLSLCRVSATLLNNSIPDGALFSFTFNEGHLRSLCSDGAVHPRPSITRFLEGLKSAFPFNFFRLSNSQSSQSSMESSRFSSPLQLAWAMDEDGMPIFSSEFISGLVLSRRIALFNPGSLSVWIMRVGFKQPGSAGYTSALGQCDPHLYGFSVALCDSDVMATSTRSRHKTADGALREFELKPGEQRWLEVLYSPDFLHAEVNVELCLFASLLAPSTGRPVWLSKRMMELEPVIGDFRSSSSSLSSFSTFSSSVACNANSVNECSVFQLDSIKLSAKISSPLTRLCHSSLIRPPFEDNLWSLLLFVFASNLAGIFVAASFDAIRLLSFHESCRQVTAPVTTTANANSDSDQQSSSQLFSLNFNLPVFEHQHQQQDHQQQNNSLSPCLRVVGATTSQPASDDTYCRRRSCRTLASEMADRQQGDKYSTFGIARTVAKSLVRGLRAAATGAGRAVYLPLTRGLGMVGKRWSSALSPLRSQTAEVERSGRAAMRRVMKSSIETSSAVRNQQHQGQNRRGGAENAESVGTLANPRKSSDEVKRTAKQSAVRTNGEILSSSLSNNTQVCSDGTTTAVWTNQSAIGGCIKNRGGGGAKHNALGTVPGELQASLRAAATAMTGGGALKKNSLSNSTNTSVSTTTPSSPKMRTAKSSASLGTPPPPTPPPPPPSLIMESIKVESASMGVKKPRQFGHQQQQQQLSKTTAAVAALIPQSQGSCRPSGQRYNSSKEASLPKQKSPLAGAIDTVASESLAQRKKSAKPMAPTKLSSINTTATGTAASLPPWQTRKASAPIEVQCSDQWRQPSASEPVENEVGSSGLASHAGRPTTAWAGVSRSEGAAAAPRLTTNHLGDLEFPPLGSAVARRSVKTVPVAGGDTSSSSTPVTSGASSTTNLTSPVTSNATTTASSTAASRTTTYGKILLSPELSRLVTETSEFDRQMRCLPPNTHRFHNATNWDDITQHLRQHPQHHFSARYCIPHATSSLLSTPRGQYTTPMAHRHHRPCLYNASYPMTTMPCPPSSSSTYCHSTNTAPTATEYASHGYTYLQHQQNPFEPVVFSGTSANDLHVNSRDHRRRRSSTGQIFTSAEKPTATTTTTTTDSAVATDDQELANLMLFSSHKSDMDLTSILPKMDGDVVAVVEEGSSADERFCPPEWLNAFDTSPPPPLQTTTGATVQGTSAPPCELEQLTATRRRWMLMHEQRGRMRSEETGLGFESNDFPLLDCEHLVPSTPMNSRPTLGSQLDDPFLHKNKSNVAFDKTVGGQLTNAIPAVGVTPSSQAKTPQALPDAFGMFQKTWLPAFLPWRSRFSTEDPTRDPDFAEATLYFSSCQPDIPGPIIQEVTEPTTASDDSSKSVEDISDEMGQLTEVRAGQMLPCHDVSDDKRT</sequence>
<gene>
    <name evidence="2" type="ORF">EgrG_000916800</name>
</gene>
<evidence type="ECO:0000313" key="3">
    <source>
        <dbReference type="Proteomes" id="UP000492820"/>
    </source>
</evidence>
<evidence type="ECO:0000256" key="1">
    <source>
        <dbReference type="SAM" id="MobiDB-lite"/>
    </source>
</evidence>
<feature type="compositionally biased region" description="Low complexity" evidence="1">
    <location>
        <begin position="1854"/>
        <end position="1864"/>
    </location>
</feature>
<accession>A0A068WGG6</accession>
<dbReference type="WBParaSite" id="EgrG_000916800">
    <property type="protein sequence ID" value="EgrG_000916800"/>
    <property type="gene ID" value="EgrG_000916800"/>
</dbReference>
<feature type="compositionally biased region" description="Polar residues" evidence="1">
    <location>
        <begin position="2057"/>
        <end position="2075"/>
    </location>
</feature>
<feature type="region of interest" description="Disordered" evidence="1">
    <location>
        <begin position="2215"/>
        <end position="2258"/>
    </location>
</feature>
<reference evidence="2" key="2">
    <citation type="submission" date="2014-06" db="EMBL/GenBank/DDBJ databases">
        <authorList>
            <person name="Aslett M."/>
        </authorList>
    </citation>
    <scope>NUCLEOTIDE SEQUENCE</scope>
</reference>
<dbReference type="Proteomes" id="UP000492820">
    <property type="component" value="Unassembled WGS sequence"/>
</dbReference>
<reference evidence="2 3" key="1">
    <citation type="journal article" date="2013" name="Nature">
        <title>The genomes of four tapeworm species reveal adaptations to parasitism.</title>
        <authorList>
            <person name="Tsai I.J."/>
            <person name="Zarowiecki M."/>
            <person name="Holroyd N."/>
            <person name="Garciarrubio A."/>
            <person name="Sanchez-Flores A."/>
            <person name="Brooks K.L."/>
            <person name="Tracey A."/>
            <person name="Bobes R.J."/>
            <person name="Fragoso G."/>
            <person name="Sciutto E."/>
            <person name="Aslett M."/>
            <person name="Beasley H."/>
            <person name="Bennett H.M."/>
            <person name="Cai J."/>
            <person name="Camicia F."/>
            <person name="Clark R."/>
            <person name="Cucher M."/>
            <person name="De Silva N."/>
            <person name="Day T.A."/>
            <person name="Deplazes P."/>
            <person name="Estrada K."/>
            <person name="Fernandez C."/>
            <person name="Holland P.W."/>
            <person name="Hou J."/>
            <person name="Hu S."/>
            <person name="Huckvale T."/>
            <person name="Hung S.S."/>
            <person name="Kamenetzky L."/>
            <person name="Keane J.A."/>
            <person name="Kiss F."/>
            <person name="Koziol U."/>
            <person name="Lambert O."/>
            <person name="Liu K."/>
            <person name="Luo X."/>
            <person name="Luo Y."/>
            <person name="Macchiaroli N."/>
            <person name="Nichol S."/>
            <person name="Paps J."/>
            <person name="Parkinson J."/>
            <person name="Pouchkina-Stantcheva N."/>
            <person name="Riddiford N."/>
            <person name="Rosenzvit M."/>
            <person name="Salinas G."/>
            <person name="Wasmuth J.D."/>
            <person name="Zamanian M."/>
            <person name="Zheng Y."/>
            <person name="Cai X."/>
            <person name="Soberon X."/>
            <person name="Olson P.D."/>
            <person name="Laclette J.P."/>
            <person name="Brehm K."/>
            <person name="Berriman M."/>
            <person name="Garciarrubio A."/>
            <person name="Bobes R.J."/>
            <person name="Fragoso G."/>
            <person name="Sanchez-Flores A."/>
            <person name="Estrada K."/>
            <person name="Cevallos M.A."/>
            <person name="Morett E."/>
            <person name="Gonzalez V."/>
            <person name="Portillo T."/>
            <person name="Ochoa-Leyva A."/>
            <person name="Jose M.V."/>
            <person name="Sciutto E."/>
            <person name="Landa A."/>
            <person name="Jimenez L."/>
            <person name="Valdes V."/>
            <person name="Carrero J.C."/>
            <person name="Larralde C."/>
            <person name="Morales-Montor J."/>
            <person name="Limon-Lason J."/>
            <person name="Soberon X."/>
            <person name="Laclette J.P."/>
        </authorList>
    </citation>
    <scope>NUCLEOTIDE SEQUENCE [LARGE SCALE GENOMIC DNA]</scope>
</reference>
<feature type="region of interest" description="Disordered" evidence="1">
    <location>
        <begin position="1967"/>
        <end position="2045"/>
    </location>
</feature>
<dbReference type="PANTHER" id="PTHR22050">
    <property type="entry name" value="RW1 PROTEIN HOMOLOG"/>
    <property type="match status" value="1"/>
</dbReference>
<feature type="compositionally biased region" description="Polar residues" evidence="1">
    <location>
        <begin position="2111"/>
        <end position="2123"/>
    </location>
</feature>
<feature type="region of interest" description="Disordered" evidence="1">
    <location>
        <begin position="2144"/>
        <end position="2180"/>
    </location>
</feature>
<protein>
    <submittedName>
        <fullName evidence="2 4">Transmembrane protein 131</fullName>
    </submittedName>
</protein>
<feature type="region of interest" description="Disordered" evidence="1">
    <location>
        <begin position="2688"/>
        <end position="2730"/>
    </location>
</feature>
<dbReference type="GO" id="GO:0016020">
    <property type="term" value="C:membrane"/>
    <property type="evidence" value="ECO:0007669"/>
    <property type="project" value="TreeGrafter"/>
</dbReference>
<dbReference type="PANTHER" id="PTHR22050:SF0">
    <property type="entry name" value="TRANSMEMBRANE PROTEIN 131 HOMOLOG"/>
    <property type="match status" value="1"/>
</dbReference>
<feature type="compositionally biased region" description="Low complexity" evidence="1">
    <location>
        <begin position="1972"/>
        <end position="1989"/>
    </location>
</feature>
<feature type="compositionally biased region" description="Polar residues" evidence="1">
    <location>
        <begin position="1891"/>
        <end position="1910"/>
    </location>
</feature>
<name>A0A068WGG6_ECHGR</name>
<feature type="compositionally biased region" description="Low complexity" evidence="1">
    <location>
        <begin position="2222"/>
        <end position="2258"/>
    </location>
</feature>
<organism evidence="2">
    <name type="scientific">Echinococcus granulosus</name>
    <name type="common">Hydatid tapeworm</name>
    <dbReference type="NCBI Taxonomy" id="6210"/>
    <lineage>
        <taxon>Eukaryota</taxon>
        <taxon>Metazoa</taxon>
        <taxon>Spiralia</taxon>
        <taxon>Lophotrochozoa</taxon>
        <taxon>Platyhelminthes</taxon>
        <taxon>Cestoda</taxon>
        <taxon>Eucestoda</taxon>
        <taxon>Cyclophyllidea</taxon>
        <taxon>Taeniidae</taxon>
        <taxon>Echinococcus</taxon>
        <taxon>Echinococcus granulosus group</taxon>
    </lineage>
</organism>
<dbReference type="InterPro" id="IPR039877">
    <property type="entry name" value="TMEM131-like"/>
</dbReference>
<dbReference type="EMBL" id="LK028577">
    <property type="protein sequence ID" value="CDS16690.1"/>
    <property type="molecule type" value="Genomic_DNA"/>
</dbReference>
<feature type="region of interest" description="Disordered" evidence="1">
    <location>
        <begin position="1848"/>
        <end position="1910"/>
    </location>
</feature>
<feature type="compositionally biased region" description="Low complexity" evidence="1">
    <location>
        <begin position="2436"/>
        <end position="2445"/>
    </location>
</feature>
<feature type="region of interest" description="Disordered" evidence="1">
    <location>
        <begin position="2412"/>
        <end position="2445"/>
    </location>
</feature>
<keyword evidence="2" id="KW-0812">Transmembrane</keyword>
<evidence type="ECO:0000313" key="2">
    <source>
        <dbReference type="EMBL" id="CDS16690.1"/>
    </source>
</evidence>
<proteinExistence type="predicted"/>
<keyword evidence="2" id="KW-0472">Membrane</keyword>